<accession>A0ABQ8UWM4</accession>
<dbReference type="Proteomes" id="UP001141327">
    <property type="component" value="Unassembled WGS sequence"/>
</dbReference>
<feature type="region of interest" description="Disordered" evidence="1">
    <location>
        <begin position="104"/>
        <end position="130"/>
    </location>
</feature>
<evidence type="ECO:0000256" key="1">
    <source>
        <dbReference type="SAM" id="MobiDB-lite"/>
    </source>
</evidence>
<reference evidence="2" key="1">
    <citation type="journal article" date="2022" name="bioRxiv">
        <title>Genomics of Preaxostyla Flagellates Illuminates Evolutionary Transitions and the Path Towards Mitochondrial Loss.</title>
        <authorList>
            <person name="Novak L.V.F."/>
            <person name="Treitli S.C."/>
            <person name="Pyrih J."/>
            <person name="Halakuc P."/>
            <person name="Pipaliya S.V."/>
            <person name="Vacek V."/>
            <person name="Brzon O."/>
            <person name="Soukal P."/>
            <person name="Eme L."/>
            <person name="Dacks J.B."/>
            <person name="Karnkowska A."/>
            <person name="Elias M."/>
            <person name="Hampl V."/>
        </authorList>
    </citation>
    <scope>NUCLEOTIDE SEQUENCE</scope>
    <source>
        <strain evidence="2">RCP-MX</strain>
    </source>
</reference>
<dbReference type="EMBL" id="JAPMOS010000006">
    <property type="protein sequence ID" value="KAJ4461749.1"/>
    <property type="molecule type" value="Genomic_DNA"/>
</dbReference>
<sequence>MRPPPQIIKYRCSRQQEHDGTKAFGGCSRRSGGSLIAKEMSRLSPGRAPNGGALSALFIFARNTSPQLPTLAGESFPIADRLPQPVDGDRVCWGLRAPELPALHAPTKPVKPSTTLTATRYSPPFTITHP</sequence>
<evidence type="ECO:0000313" key="2">
    <source>
        <dbReference type="EMBL" id="KAJ4461749.1"/>
    </source>
</evidence>
<gene>
    <name evidence="2" type="ORF">PAPYR_1886</name>
</gene>
<protein>
    <submittedName>
        <fullName evidence="2">Uncharacterized protein</fullName>
    </submittedName>
</protein>
<evidence type="ECO:0000313" key="3">
    <source>
        <dbReference type="Proteomes" id="UP001141327"/>
    </source>
</evidence>
<name>A0ABQ8UWM4_9EUKA</name>
<proteinExistence type="predicted"/>
<comment type="caution">
    <text evidence="2">The sequence shown here is derived from an EMBL/GenBank/DDBJ whole genome shotgun (WGS) entry which is preliminary data.</text>
</comment>
<keyword evidence="3" id="KW-1185">Reference proteome</keyword>
<organism evidence="2 3">
    <name type="scientific">Paratrimastix pyriformis</name>
    <dbReference type="NCBI Taxonomy" id="342808"/>
    <lineage>
        <taxon>Eukaryota</taxon>
        <taxon>Metamonada</taxon>
        <taxon>Preaxostyla</taxon>
        <taxon>Paratrimastigidae</taxon>
        <taxon>Paratrimastix</taxon>
    </lineage>
</organism>